<comment type="caution">
    <text evidence="1">The sequence shown here is derived from an EMBL/GenBank/DDBJ whole genome shotgun (WGS) entry which is preliminary data.</text>
</comment>
<name>A0AAN8A217_9PEZI</name>
<protein>
    <submittedName>
        <fullName evidence="1">Uncharacterized protein</fullName>
    </submittedName>
</protein>
<evidence type="ECO:0000313" key="1">
    <source>
        <dbReference type="EMBL" id="KAK5699471.1"/>
    </source>
</evidence>
<proteinExistence type="predicted"/>
<dbReference type="AlphaFoldDB" id="A0AAN8A217"/>
<dbReference type="EMBL" id="JAVRQU010000008">
    <property type="protein sequence ID" value="KAK5699471.1"/>
    <property type="molecule type" value="Genomic_DNA"/>
</dbReference>
<gene>
    <name evidence="1" type="ORF">LTR97_005599</name>
</gene>
<accession>A0AAN8A217</accession>
<organism evidence="1 2">
    <name type="scientific">Elasticomyces elasticus</name>
    <dbReference type="NCBI Taxonomy" id="574655"/>
    <lineage>
        <taxon>Eukaryota</taxon>
        <taxon>Fungi</taxon>
        <taxon>Dikarya</taxon>
        <taxon>Ascomycota</taxon>
        <taxon>Pezizomycotina</taxon>
        <taxon>Dothideomycetes</taxon>
        <taxon>Dothideomycetidae</taxon>
        <taxon>Mycosphaerellales</taxon>
        <taxon>Teratosphaeriaceae</taxon>
        <taxon>Elasticomyces</taxon>
    </lineage>
</organism>
<evidence type="ECO:0000313" key="2">
    <source>
        <dbReference type="Proteomes" id="UP001310594"/>
    </source>
</evidence>
<sequence length="206" mass="23130">MGPCPLLDLAPELKNQIFALAVVDTVPLWLFWLEVIGLYIKAKAKQPALSYVNRQIRSEALPIFYGQNVFRIYEDFHACAFDGQVNAIIKTAAFKHVISVVYHFTITMFTSLRENKIRIYLDEAGALQYRVEGSSMEHKCGCALHSTLQYLTKPHSSEFGEEEIITPADALLSLHRAVVPSLSRTMGVLGSKCCDCGKEDVRVYRA</sequence>
<dbReference type="Proteomes" id="UP001310594">
    <property type="component" value="Unassembled WGS sequence"/>
</dbReference>
<reference evidence="1" key="1">
    <citation type="submission" date="2023-08" db="EMBL/GenBank/DDBJ databases">
        <title>Black Yeasts Isolated from many extreme environments.</title>
        <authorList>
            <person name="Coleine C."/>
            <person name="Stajich J.E."/>
            <person name="Selbmann L."/>
        </authorList>
    </citation>
    <scope>NUCLEOTIDE SEQUENCE</scope>
    <source>
        <strain evidence="1">CCFEE 5810</strain>
    </source>
</reference>